<accession>A0A0N4ZZ41</accession>
<keyword evidence="1" id="KW-1185">Reference proteome</keyword>
<dbReference type="WBParaSite" id="PTRK_0001405600.1">
    <property type="protein sequence ID" value="PTRK_0001405600.1"/>
    <property type="gene ID" value="PTRK_0001405600"/>
</dbReference>
<dbReference type="Proteomes" id="UP000038045">
    <property type="component" value="Unplaced"/>
</dbReference>
<dbReference type="AlphaFoldDB" id="A0A0N4ZZ41"/>
<sequence>MSLTATFVPFEGEELEASQYVFEHIPPVESVYADALLSGMNEPSYFTNDEINYTPQIQKNEVQKVSYTNEQSVLLQAHFLDLTPYNKAKPEKIYYLSRPWKGWSGIAKIIPKNKSYSVTCVTFKNKEEKSKTTLENKLNFIPYQPRQVAYFY</sequence>
<name>A0A0N4ZZ41_PARTI</name>
<reference evidence="2" key="1">
    <citation type="submission" date="2017-02" db="UniProtKB">
        <authorList>
            <consortium name="WormBaseParasite"/>
        </authorList>
    </citation>
    <scope>IDENTIFICATION</scope>
</reference>
<evidence type="ECO:0000313" key="2">
    <source>
        <dbReference type="WBParaSite" id="PTRK_0001405600.1"/>
    </source>
</evidence>
<protein>
    <submittedName>
        <fullName evidence="2">Conserved domain protein</fullName>
    </submittedName>
</protein>
<proteinExistence type="predicted"/>
<organism evidence="1 2">
    <name type="scientific">Parastrongyloides trichosuri</name>
    <name type="common">Possum-specific nematode worm</name>
    <dbReference type="NCBI Taxonomy" id="131310"/>
    <lineage>
        <taxon>Eukaryota</taxon>
        <taxon>Metazoa</taxon>
        <taxon>Ecdysozoa</taxon>
        <taxon>Nematoda</taxon>
        <taxon>Chromadorea</taxon>
        <taxon>Rhabditida</taxon>
        <taxon>Tylenchina</taxon>
        <taxon>Panagrolaimomorpha</taxon>
        <taxon>Strongyloidoidea</taxon>
        <taxon>Strongyloididae</taxon>
        <taxon>Parastrongyloides</taxon>
    </lineage>
</organism>
<evidence type="ECO:0000313" key="1">
    <source>
        <dbReference type="Proteomes" id="UP000038045"/>
    </source>
</evidence>